<dbReference type="STRING" id="1890364.A0A2P6NXK1"/>
<feature type="region of interest" description="Disordered" evidence="3">
    <location>
        <begin position="241"/>
        <end position="388"/>
    </location>
</feature>
<reference evidence="6 7" key="1">
    <citation type="journal article" date="2018" name="Genome Biol. Evol.">
        <title>Multiple Roots of Fruiting Body Formation in Amoebozoa.</title>
        <authorList>
            <person name="Hillmann F."/>
            <person name="Forbes G."/>
            <person name="Novohradska S."/>
            <person name="Ferling I."/>
            <person name="Riege K."/>
            <person name="Groth M."/>
            <person name="Westermann M."/>
            <person name="Marz M."/>
            <person name="Spaller T."/>
            <person name="Winckler T."/>
            <person name="Schaap P."/>
            <person name="Glockner G."/>
        </authorList>
    </citation>
    <scope>NUCLEOTIDE SEQUENCE [LARGE SCALE GENOMIC DNA]</scope>
    <source>
        <strain evidence="6 7">Jena</strain>
    </source>
</reference>
<keyword evidence="4" id="KW-0812">Transmembrane</keyword>
<feature type="compositionally biased region" description="Polar residues" evidence="3">
    <location>
        <begin position="350"/>
        <end position="361"/>
    </location>
</feature>
<feature type="compositionally biased region" description="Basic and acidic residues" evidence="3">
    <location>
        <begin position="376"/>
        <end position="388"/>
    </location>
</feature>
<organism evidence="6 7">
    <name type="scientific">Planoprotostelium fungivorum</name>
    <dbReference type="NCBI Taxonomy" id="1890364"/>
    <lineage>
        <taxon>Eukaryota</taxon>
        <taxon>Amoebozoa</taxon>
        <taxon>Evosea</taxon>
        <taxon>Variosea</taxon>
        <taxon>Cavosteliida</taxon>
        <taxon>Cavosteliaceae</taxon>
        <taxon>Planoprotostelium</taxon>
    </lineage>
</organism>
<dbReference type="OrthoDB" id="5873279at2759"/>
<keyword evidence="4" id="KW-1133">Transmembrane helix</keyword>
<feature type="compositionally biased region" description="Basic and acidic residues" evidence="3">
    <location>
        <begin position="294"/>
        <end position="308"/>
    </location>
</feature>
<keyword evidence="4" id="KW-0472">Membrane</keyword>
<feature type="compositionally biased region" description="Basic and acidic residues" evidence="3">
    <location>
        <begin position="317"/>
        <end position="330"/>
    </location>
</feature>
<comment type="caution">
    <text evidence="6">The sequence shown here is derived from an EMBL/GenBank/DDBJ whole genome shotgun (WGS) entry which is preliminary data.</text>
</comment>
<feature type="transmembrane region" description="Helical" evidence="4">
    <location>
        <begin position="729"/>
        <end position="746"/>
    </location>
</feature>
<dbReference type="InterPro" id="IPR014756">
    <property type="entry name" value="Ig_E-set"/>
</dbReference>
<keyword evidence="2" id="KW-0175">Coiled coil</keyword>
<evidence type="ECO:0000256" key="3">
    <source>
        <dbReference type="SAM" id="MobiDB-lite"/>
    </source>
</evidence>
<dbReference type="AlphaFoldDB" id="A0A2P6NXK1"/>
<dbReference type="PANTHER" id="PTHR10343">
    <property type="entry name" value="5'-AMP-ACTIVATED PROTEIN KINASE , BETA SUBUNIT"/>
    <property type="match status" value="1"/>
</dbReference>
<feature type="coiled-coil region" evidence="2">
    <location>
        <begin position="669"/>
        <end position="696"/>
    </location>
</feature>
<evidence type="ECO:0000313" key="7">
    <source>
        <dbReference type="Proteomes" id="UP000241769"/>
    </source>
</evidence>
<comment type="similarity">
    <text evidence="1">Belongs to the 5'-AMP-activated protein kinase beta subunit family.</text>
</comment>
<proteinExistence type="inferred from homology"/>
<feature type="domain" description="AMP-activated protein kinase glycogen-binding" evidence="5">
    <location>
        <begin position="437"/>
        <end position="505"/>
    </location>
</feature>
<accession>A0A2P6NXK1</accession>
<protein>
    <submittedName>
        <fullName evidence="6">Viral A-type inclusion protein</fullName>
    </submittedName>
</protein>
<dbReference type="Pfam" id="PF16561">
    <property type="entry name" value="AMPK1_CBM"/>
    <property type="match status" value="2"/>
</dbReference>
<evidence type="ECO:0000313" key="6">
    <source>
        <dbReference type="EMBL" id="PRP88669.1"/>
    </source>
</evidence>
<feature type="compositionally biased region" description="Basic and acidic residues" evidence="3">
    <location>
        <begin position="241"/>
        <end position="263"/>
    </location>
</feature>
<name>A0A2P6NXK1_9EUKA</name>
<dbReference type="InterPro" id="IPR032640">
    <property type="entry name" value="AMPK1_CBM"/>
</dbReference>
<evidence type="ECO:0000256" key="2">
    <source>
        <dbReference type="SAM" id="Coils"/>
    </source>
</evidence>
<evidence type="ECO:0000259" key="5">
    <source>
        <dbReference type="Pfam" id="PF16561"/>
    </source>
</evidence>
<evidence type="ECO:0000256" key="1">
    <source>
        <dbReference type="ARBA" id="ARBA00010926"/>
    </source>
</evidence>
<dbReference type="PANTHER" id="PTHR10343:SF84">
    <property type="entry name" value="5'-AMP-ACTIVATED PROTEIN KINASE SUBUNIT BETA-1"/>
    <property type="match status" value="1"/>
</dbReference>
<dbReference type="Proteomes" id="UP000241769">
    <property type="component" value="Unassembled WGS sequence"/>
</dbReference>
<sequence length="750" mass="85326">MVCIFERSSKNVHDFVMEQTNFGHVKTKDTDVPETRERSESVDKKQYEGLKTLNGMLTQRLKTFTEDKEHELKELEERLRKELGGQQSQEDTISYTFRWPYGGNEIAVGGEFNNWEKAVAKKEENGDFAVKIDGLKPETKYLYKYVIDGEWKEDATAPTDDSQKVGGRNVINNVLVTGSASKDQRILALEKERDALFRQNQRQNSSDEKLKSIENQLNESKKQVESLKAEKDRAHALEEKVKELTKSNDDAKSKAEEQKKANEKSQQLTQEVEKVKKESAEAQDKLQKKITQLENEKSEAEKKSKAADEATQQLNDLKSRLEKSEAEKAQLKQSSDKAAALEKELEQLKKQGQNQASQLESQLAEKSREVQGQLEASRREAEEQKQLLDRAAGDVHKVTESLQGLQRENGELKNQVDRLQKELAEKSAAQEQGETISYTFRWPYAGNEIAVGGEFNNWEKAVATKEENGEFSVKIDGLKPETKYLYKYVIDGEWKEDITAPTDNSQLVGDKHVTNNVLVTGPASTNDRIAALEKERDALFRQNHKHSQSIRTAHQHHTELDKKFHNVQELLKHQQAEVIRKEEQIAPLRHQVGQLERDVYNAQQKNAELQSALAAAEDRQKQLQETSNAHEAATREALASIRLLHTYIGRLVTVIIQLNSVVRASHPTREEREAAVAEADRELDALLKDKVFKQQQKTLERINERSVGSVEEFQQSEGGLTMNNVPGKWAFGLTVPAVIAAGYILLQRRW</sequence>
<dbReference type="InParanoid" id="A0A2P6NXK1"/>
<feature type="compositionally biased region" description="Basic and acidic residues" evidence="3">
    <location>
        <begin position="339"/>
        <end position="349"/>
    </location>
</feature>
<dbReference type="EMBL" id="MDYQ01000008">
    <property type="protein sequence ID" value="PRP88669.1"/>
    <property type="molecule type" value="Genomic_DNA"/>
</dbReference>
<feature type="compositionally biased region" description="Basic and acidic residues" evidence="3">
    <location>
        <begin position="271"/>
        <end position="287"/>
    </location>
</feature>
<gene>
    <name evidence="6" type="ORF">PROFUN_02765</name>
</gene>
<dbReference type="CDD" id="cd02859">
    <property type="entry name" value="E_set_AMPKbeta_like_N"/>
    <property type="match status" value="2"/>
</dbReference>
<keyword evidence="7" id="KW-1185">Reference proteome</keyword>
<dbReference type="InterPro" id="IPR050827">
    <property type="entry name" value="CRP1_MDG1_kinase"/>
</dbReference>
<dbReference type="InterPro" id="IPR013783">
    <property type="entry name" value="Ig-like_fold"/>
</dbReference>
<feature type="domain" description="AMP-activated protein kinase glycogen-binding" evidence="5">
    <location>
        <begin position="94"/>
        <end position="169"/>
    </location>
</feature>
<feature type="coiled-coil region" evidence="2">
    <location>
        <begin position="592"/>
        <end position="636"/>
    </location>
</feature>
<dbReference type="Gene3D" id="2.60.40.10">
    <property type="entry name" value="Immunoglobulins"/>
    <property type="match status" value="2"/>
</dbReference>
<evidence type="ECO:0000256" key="4">
    <source>
        <dbReference type="SAM" id="Phobius"/>
    </source>
</evidence>
<dbReference type="SUPFAM" id="SSF81296">
    <property type="entry name" value="E set domains"/>
    <property type="match status" value="2"/>
</dbReference>